<accession>A0A077LTN0</accession>
<feature type="transmembrane region" description="Helical" evidence="1">
    <location>
        <begin position="242"/>
        <end position="264"/>
    </location>
</feature>
<keyword evidence="2" id="KW-0675">Receptor</keyword>
<protein>
    <submittedName>
        <fullName evidence="2">Serpentine Receptor, class Z</fullName>
    </submittedName>
</protein>
<evidence type="ECO:0000313" key="4">
    <source>
        <dbReference type="WormBase" id="C35D6.13a"/>
    </source>
</evidence>
<feature type="transmembrane region" description="Helical" evidence="1">
    <location>
        <begin position="116"/>
        <end position="135"/>
    </location>
</feature>
<feature type="transmembrane region" description="Helical" evidence="1">
    <location>
        <begin position="63"/>
        <end position="84"/>
    </location>
</feature>
<keyword evidence="3" id="KW-1185">Reference proteome</keyword>
<reference evidence="2 3" key="1">
    <citation type="journal article" date="1998" name="Science">
        <title>Genome sequence of the nematode C. elegans: a platform for investigating biology.</title>
        <authorList>
            <consortium name="The C. elegans sequencing consortium"/>
            <person name="Sulson J.E."/>
            <person name="Waterston R."/>
        </authorList>
    </citation>
    <scope>NUCLEOTIDE SEQUENCE [LARGE SCALE GENOMIC DNA]</scope>
    <source>
        <strain evidence="2 3">Bristol N2</strain>
    </source>
</reference>
<gene>
    <name evidence="2 4" type="ORF">C35D6.13</name>
    <name evidence="2" type="ORF">CELE_C35D6.13</name>
</gene>
<evidence type="ECO:0000313" key="3">
    <source>
        <dbReference type="Proteomes" id="UP000001940"/>
    </source>
</evidence>
<dbReference type="InParanoid" id="A0A077LTN0"/>
<feature type="transmembrane region" description="Helical" evidence="1">
    <location>
        <begin position="270"/>
        <end position="293"/>
    </location>
</feature>
<dbReference type="GeneID" id="13208730"/>
<dbReference type="Pfam" id="PF10325">
    <property type="entry name" value="7TM_GPCR_Srz"/>
    <property type="match status" value="1"/>
</dbReference>
<feature type="transmembrane region" description="Helical" evidence="1">
    <location>
        <begin position="21"/>
        <end position="43"/>
    </location>
</feature>
<feature type="transmembrane region" description="Helical" evidence="1">
    <location>
        <begin position="203"/>
        <end position="222"/>
    </location>
</feature>
<feature type="transmembrane region" description="Helical" evidence="1">
    <location>
        <begin position="179"/>
        <end position="197"/>
    </location>
</feature>
<dbReference type="PANTHER" id="PTHR31720">
    <property type="entry name" value="SERPENTINE RECEPTOR, CLASS Z-RELATED"/>
    <property type="match status" value="1"/>
</dbReference>
<keyword evidence="1" id="KW-1133">Transmembrane helix</keyword>
<sequence length="332" mass="40237">MNSTTERLLSSVISDKNDNVFWFWFYNILGSVYFIGHLFYVYVFNENQDRDKKDLLFPITTHIFHAMKIVTILLLFMFISQVLLRWHHFENEKRLKNGNECDHILTYDDILQQPKLHIFLEVIGIISWIFTYPIYIVAQTYHVIIFLLSVQFFIVCFFPRLEQKFRKIHRKIRRKTIHFYWILFIFQVFHYFIKLFYQHPNDLTDFHILCFLIVVANILHILSFIFGRKRAISFYQSNLRKYIIWLTSFGGAANLTFLVFIVYFIQDKNIFVTVIIYYLLVTPCIIQMCYLICNRQKLITLMVSFKFKKFIKKLIGSQHSYVHPQLATQQRF</sequence>
<proteinExistence type="predicted"/>
<organism evidence="2 3">
    <name type="scientific">Caenorhabditis elegans</name>
    <dbReference type="NCBI Taxonomy" id="6239"/>
    <lineage>
        <taxon>Eukaryota</taxon>
        <taxon>Metazoa</taxon>
        <taxon>Ecdysozoa</taxon>
        <taxon>Nematoda</taxon>
        <taxon>Chromadorea</taxon>
        <taxon>Rhabditida</taxon>
        <taxon>Rhabditina</taxon>
        <taxon>Rhabditomorpha</taxon>
        <taxon>Rhabditoidea</taxon>
        <taxon>Rhabditidae</taxon>
        <taxon>Peloderinae</taxon>
        <taxon>Caenorhabditis</taxon>
    </lineage>
</organism>
<keyword evidence="1" id="KW-0472">Membrane</keyword>
<evidence type="ECO:0000256" key="1">
    <source>
        <dbReference type="SAM" id="Phobius"/>
    </source>
</evidence>
<dbReference type="EMBL" id="BX284604">
    <property type="protein sequence ID" value="CCE71770.2"/>
    <property type="molecule type" value="Genomic_DNA"/>
</dbReference>
<dbReference type="InterPro" id="IPR018817">
    <property type="entry name" value="7TM_GPCR_serpentine_rcpt_Srz"/>
</dbReference>
<dbReference type="AlphaFoldDB" id="A0A077LTN0"/>
<feature type="transmembrane region" description="Helical" evidence="1">
    <location>
        <begin position="141"/>
        <end position="158"/>
    </location>
</feature>
<dbReference type="PANTHER" id="PTHR31720:SF3">
    <property type="entry name" value="SERPENTINE RECEPTOR, CLASS Z-RELATED"/>
    <property type="match status" value="1"/>
</dbReference>
<dbReference type="KEGG" id="cel:CELE_C35D6.13"/>
<dbReference type="Proteomes" id="UP000001940">
    <property type="component" value="Chromosome IV"/>
</dbReference>
<dbReference type="WormBase" id="C35D6.13a">
    <property type="protein sequence ID" value="CE50080"/>
    <property type="gene ID" value="WBGene00045101"/>
</dbReference>
<dbReference type="RefSeq" id="NP_001294220.1">
    <property type="nucleotide sequence ID" value="NM_001307291.1"/>
</dbReference>
<dbReference type="AGR" id="WB:WBGene00045101"/>
<keyword evidence="1" id="KW-0812">Transmembrane</keyword>
<dbReference type="CTD" id="13208730"/>
<evidence type="ECO:0000313" key="2">
    <source>
        <dbReference type="EMBL" id="CCE71770.2"/>
    </source>
</evidence>
<name>A0A077LTN0_CAEEL</name>